<gene>
    <name evidence="3" type="ORF">PgNI_10018</name>
</gene>
<evidence type="ECO:0000256" key="1">
    <source>
        <dbReference type="SAM" id="MobiDB-lite"/>
    </source>
</evidence>
<feature type="compositionally biased region" description="Basic and acidic residues" evidence="1">
    <location>
        <begin position="187"/>
        <end position="198"/>
    </location>
</feature>
<feature type="region of interest" description="Disordered" evidence="1">
    <location>
        <begin position="186"/>
        <end position="209"/>
    </location>
</feature>
<feature type="compositionally biased region" description="Low complexity" evidence="1">
    <location>
        <begin position="68"/>
        <end position="87"/>
    </location>
</feature>
<organism evidence="2 3">
    <name type="scientific">Pyricularia grisea</name>
    <name type="common">Crabgrass-specific blast fungus</name>
    <name type="synonym">Magnaporthe grisea</name>
    <dbReference type="NCBI Taxonomy" id="148305"/>
    <lineage>
        <taxon>Eukaryota</taxon>
        <taxon>Fungi</taxon>
        <taxon>Dikarya</taxon>
        <taxon>Ascomycota</taxon>
        <taxon>Pezizomycotina</taxon>
        <taxon>Sordariomycetes</taxon>
        <taxon>Sordariomycetidae</taxon>
        <taxon>Magnaporthales</taxon>
        <taxon>Pyriculariaceae</taxon>
        <taxon>Pyricularia</taxon>
    </lineage>
</organism>
<name>A0A6P8ATK2_PYRGI</name>
<proteinExistence type="predicted"/>
<feature type="compositionally biased region" description="Basic residues" evidence="1">
    <location>
        <begin position="49"/>
        <end position="60"/>
    </location>
</feature>
<feature type="region of interest" description="Disordered" evidence="1">
    <location>
        <begin position="49"/>
        <end position="92"/>
    </location>
</feature>
<dbReference type="KEGG" id="pgri:PgNI_10018"/>
<evidence type="ECO:0000313" key="3">
    <source>
        <dbReference type="RefSeq" id="XP_030978199.1"/>
    </source>
</evidence>
<dbReference type="Proteomes" id="UP000515153">
    <property type="component" value="Unplaced"/>
</dbReference>
<dbReference type="PANTHER" id="PTHR38116">
    <property type="entry name" value="CHROMOSOME 7, WHOLE GENOME SHOTGUN SEQUENCE"/>
    <property type="match status" value="1"/>
</dbReference>
<keyword evidence="2" id="KW-1185">Reference proteome</keyword>
<dbReference type="GeneID" id="41964906"/>
<reference evidence="3" key="3">
    <citation type="submission" date="2025-08" db="UniProtKB">
        <authorList>
            <consortium name="RefSeq"/>
        </authorList>
    </citation>
    <scope>IDENTIFICATION</scope>
    <source>
        <strain evidence="3">NI907</strain>
    </source>
</reference>
<evidence type="ECO:0008006" key="4">
    <source>
        <dbReference type="Google" id="ProtNLM"/>
    </source>
</evidence>
<protein>
    <recommendedName>
        <fullName evidence="4">BZIP domain-containing protein</fullName>
    </recommendedName>
</protein>
<dbReference type="InterPro" id="IPR021833">
    <property type="entry name" value="DUF3425"/>
</dbReference>
<dbReference type="Pfam" id="PF11905">
    <property type="entry name" value="DUF3425"/>
    <property type="match status" value="1"/>
</dbReference>
<reference evidence="3" key="1">
    <citation type="journal article" date="2019" name="Mol. Biol. Evol.">
        <title>Blast fungal genomes show frequent chromosomal changes, gene gains and losses, and effector gene turnover.</title>
        <authorList>
            <person name="Gomez Luciano L.B."/>
            <person name="Jason Tsai I."/>
            <person name="Chuma I."/>
            <person name="Tosa Y."/>
            <person name="Chen Y.H."/>
            <person name="Li J.Y."/>
            <person name="Li M.Y."/>
            <person name="Jade Lu M.Y."/>
            <person name="Nakayashiki H."/>
            <person name="Li W.H."/>
        </authorList>
    </citation>
    <scope>NUCLEOTIDE SEQUENCE</scope>
    <source>
        <strain evidence="3">NI907</strain>
    </source>
</reference>
<reference evidence="3" key="2">
    <citation type="submission" date="2019-10" db="EMBL/GenBank/DDBJ databases">
        <authorList>
            <consortium name="NCBI Genome Project"/>
        </authorList>
    </citation>
    <scope>NUCLEOTIDE SEQUENCE</scope>
    <source>
        <strain evidence="3">NI907</strain>
    </source>
</reference>
<accession>A0A6P8ATK2</accession>
<dbReference type="PANTHER" id="PTHR38116:SF1">
    <property type="entry name" value="BZIP DOMAIN-CONTAINING PROTEIN"/>
    <property type="match status" value="1"/>
</dbReference>
<dbReference type="AlphaFoldDB" id="A0A6P8ATK2"/>
<sequence>MYNSSQHQSKDSDCFHNTCLPAAAWDHGEDWSGITDQKERKRLQNRLNKRMSRQRMRTNRFPKNAFVSSSTTTSDSSCPGSTSSSPPQDLAPYVASSPLPVDVLTTAGPTFNSSSSDDIAQSLAFLERFAEHALSSYGVGCPCADHHLDLIELKVINGFTMNAEALGFTFDWLLCGFVSPFGPPLELPRKKGQPDQDQRPGAITRPMPPTLVPTALQQRMRHHPWLDLFPLPRLRDNLVLADMSPSDLNELFKYVIDAGGGERGRTGMLVWGEPWVPRNWEVSDLFLERWGFLLRGCPEMIVSSNHWRRQRREKPIADPKSFVQDVS</sequence>
<evidence type="ECO:0000313" key="2">
    <source>
        <dbReference type="Proteomes" id="UP000515153"/>
    </source>
</evidence>
<dbReference type="RefSeq" id="XP_030978199.1">
    <property type="nucleotide sequence ID" value="XM_031129998.1"/>
</dbReference>